<keyword evidence="10" id="KW-0963">Cytoplasm</keyword>
<dbReference type="GO" id="GO:0051301">
    <property type="term" value="P:cell division"/>
    <property type="evidence" value="ECO:0007669"/>
    <property type="project" value="UniProtKB-KW"/>
</dbReference>
<dbReference type="CDD" id="cd00874">
    <property type="entry name" value="RNA_Cyclase_Class_II"/>
    <property type="match status" value="1"/>
</dbReference>
<evidence type="ECO:0000256" key="23">
    <source>
        <dbReference type="ARBA" id="ARBA00037822"/>
    </source>
</evidence>
<evidence type="ECO:0000256" key="12">
    <source>
        <dbReference type="ARBA" id="ARBA00022598"/>
    </source>
</evidence>
<dbReference type="Pfam" id="PF01137">
    <property type="entry name" value="RTC"/>
    <property type="match status" value="1"/>
</dbReference>
<dbReference type="EC" id="3.1.3.16" evidence="8"/>
<evidence type="ECO:0000256" key="1">
    <source>
        <dbReference type="ARBA" id="ARBA00004123"/>
    </source>
</evidence>
<dbReference type="SMART" id="SM00195">
    <property type="entry name" value="DSPc"/>
    <property type="match status" value="1"/>
</dbReference>
<dbReference type="InterPro" id="IPR029260">
    <property type="entry name" value="DSPn"/>
</dbReference>
<evidence type="ECO:0000256" key="18">
    <source>
        <dbReference type="ARBA" id="ARBA00023242"/>
    </source>
</evidence>
<keyword evidence="13" id="KW-0132">Cell division</keyword>
<dbReference type="PROSITE" id="PS01287">
    <property type="entry name" value="RTC"/>
    <property type="match status" value="1"/>
</dbReference>
<dbReference type="FunFam" id="3.90.190.10:FF:000006">
    <property type="entry name" value="Dual specificity protein phosphatase CDC14B"/>
    <property type="match status" value="1"/>
</dbReference>
<dbReference type="HAMAP" id="MF_00200">
    <property type="entry name" value="RTC"/>
    <property type="match status" value="1"/>
</dbReference>
<dbReference type="SUPFAM" id="SSF55205">
    <property type="entry name" value="EPT/RTPC-like"/>
    <property type="match status" value="2"/>
</dbReference>
<dbReference type="PROSITE" id="PS50056">
    <property type="entry name" value="TYR_PHOSPHATASE_2"/>
    <property type="match status" value="1"/>
</dbReference>
<gene>
    <name evidence="30" type="primary">cdc14a</name>
    <name evidence="30" type="ORF">DAT39_000443</name>
</gene>
<evidence type="ECO:0000256" key="8">
    <source>
        <dbReference type="ARBA" id="ARBA00013081"/>
    </source>
</evidence>
<evidence type="ECO:0000256" key="25">
    <source>
        <dbReference type="ARBA" id="ARBA00047761"/>
    </source>
</evidence>
<keyword evidence="14" id="KW-0547">Nucleotide-binding</keyword>
<comment type="caution">
    <text evidence="30">The sequence shown here is derived from an EMBL/GenBank/DDBJ whole genome shotgun (WGS) entry which is preliminary data.</text>
</comment>
<dbReference type="PROSITE" id="PS00383">
    <property type="entry name" value="TYR_PHOSPHATASE_1"/>
    <property type="match status" value="1"/>
</dbReference>
<dbReference type="SMART" id="SM00404">
    <property type="entry name" value="PTPc_motif"/>
    <property type="match status" value="1"/>
</dbReference>
<reference evidence="30" key="1">
    <citation type="submission" date="2020-07" db="EMBL/GenBank/DDBJ databases">
        <title>Clarias magur genome sequencing, assembly and annotation.</title>
        <authorList>
            <person name="Kushwaha B."/>
            <person name="Kumar R."/>
            <person name="Das P."/>
            <person name="Joshi C.G."/>
            <person name="Kumar D."/>
            <person name="Nagpure N.S."/>
            <person name="Pandey M."/>
            <person name="Agarwal S."/>
            <person name="Srivastava S."/>
            <person name="Singh M."/>
            <person name="Sahoo L."/>
            <person name="Jayasankar P."/>
            <person name="Meher P.K."/>
            <person name="Koringa P.G."/>
            <person name="Iquebal M.A."/>
            <person name="Das S.P."/>
            <person name="Bit A."/>
            <person name="Patnaik S."/>
            <person name="Patel N."/>
            <person name="Shah T.M."/>
            <person name="Hinsu A."/>
            <person name="Jena J.K."/>
        </authorList>
    </citation>
    <scope>NUCLEOTIDE SEQUENCE</scope>
    <source>
        <strain evidence="30">CIFAMagur01</strain>
        <tissue evidence="30">Testis</tissue>
    </source>
</reference>
<dbReference type="InterPro" id="IPR020422">
    <property type="entry name" value="TYR_PHOSPHATASE_DUAL_dom"/>
</dbReference>
<dbReference type="InterPro" id="IPR029021">
    <property type="entry name" value="Prot-tyrosine_phosphatase-like"/>
</dbReference>
<evidence type="ECO:0000313" key="31">
    <source>
        <dbReference type="Proteomes" id="UP000727407"/>
    </source>
</evidence>
<evidence type="ECO:0000256" key="5">
    <source>
        <dbReference type="ARBA" id="ARBA00009206"/>
    </source>
</evidence>
<dbReference type="SUPFAM" id="SSF52913">
    <property type="entry name" value="RNA 3'-terminal phosphate cyclase, RPTC, insert domain"/>
    <property type="match status" value="1"/>
</dbReference>
<dbReference type="InterPro" id="IPR044506">
    <property type="entry name" value="CDC14_C"/>
</dbReference>
<dbReference type="GO" id="GO:0004725">
    <property type="term" value="F:protein tyrosine phosphatase activity"/>
    <property type="evidence" value="ECO:0007669"/>
    <property type="project" value="UniProtKB-EC"/>
</dbReference>
<evidence type="ECO:0000313" key="30">
    <source>
        <dbReference type="EMBL" id="KAF5909812.1"/>
    </source>
</evidence>
<evidence type="ECO:0000256" key="22">
    <source>
        <dbReference type="ARBA" id="ARBA00032543"/>
    </source>
</evidence>
<dbReference type="GO" id="GO:0060091">
    <property type="term" value="C:kinocilium"/>
    <property type="evidence" value="ECO:0007669"/>
    <property type="project" value="UniProtKB-SubCell"/>
</dbReference>
<dbReference type="InterPro" id="IPR013792">
    <property type="entry name" value="RNA3'P_cycl/enolpyr_Trfase_a/b"/>
</dbReference>
<evidence type="ECO:0000259" key="28">
    <source>
        <dbReference type="PROSITE" id="PS50054"/>
    </source>
</evidence>
<evidence type="ECO:0000256" key="4">
    <source>
        <dbReference type="ARBA" id="ARBA00007315"/>
    </source>
</evidence>
<keyword evidence="20" id="KW-0131">Cell cycle</keyword>
<dbReference type="AlphaFoldDB" id="A0A8J4XH00"/>
<evidence type="ECO:0000256" key="27">
    <source>
        <dbReference type="SAM" id="MobiDB-lite"/>
    </source>
</evidence>
<dbReference type="InterPro" id="IPR000387">
    <property type="entry name" value="Tyr_Pase_dom"/>
</dbReference>
<dbReference type="GO" id="GO:0006396">
    <property type="term" value="P:RNA processing"/>
    <property type="evidence" value="ECO:0007669"/>
    <property type="project" value="InterPro"/>
</dbReference>
<keyword evidence="16" id="KW-0904">Protein phosphatase</keyword>
<dbReference type="InterPro" id="IPR000228">
    <property type="entry name" value="RNA3'_term_phos_cyc"/>
</dbReference>
<feature type="region of interest" description="Disordered" evidence="27">
    <location>
        <begin position="807"/>
        <end position="859"/>
    </location>
</feature>
<dbReference type="GO" id="GO:0000922">
    <property type="term" value="C:spindle pole"/>
    <property type="evidence" value="ECO:0007669"/>
    <property type="project" value="UniProtKB-SubCell"/>
</dbReference>
<dbReference type="FunFam" id="3.30.360.20:FF:000002">
    <property type="entry name" value="RNA terminal phosphate cyclase-like 1"/>
    <property type="match status" value="1"/>
</dbReference>
<evidence type="ECO:0000256" key="11">
    <source>
        <dbReference type="ARBA" id="ARBA00022553"/>
    </source>
</evidence>
<dbReference type="PROSITE" id="PS50054">
    <property type="entry name" value="TYR_PHOSPHATASE_DUAL"/>
    <property type="match status" value="1"/>
</dbReference>
<accession>A0A8J4XH00</accession>
<dbReference type="Proteomes" id="UP000727407">
    <property type="component" value="Unassembled WGS sequence"/>
</dbReference>
<keyword evidence="31" id="KW-1185">Reference proteome</keyword>
<comment type="similarity">
    <text evidence="4">Belongs to the protein-tyrosine phosphatase family. Non-receptor class CDC14 subfamily.</text>
</comment>
<dbReference type="EC" id="6.5.1.4" evidence="6"/>
<keyword evidence="11" id="KW-0597">Phosphoprotein</keyword>
<comment type="function">
    <text evidence="24">Catalyzes the conversion of 3'-phosphate to a 2',3'-cyclic phosphodiester at the end of RNA. The mechanism of action of the enzyme occurs in 3 steps: (A) adenylation of the enzyme by ATP; (B) transfer of adenylate to an RNA-N3'P to produce RNA-N3'PP5'A; (C) and attack of the adjacent 2'-hydroxyl on the 3'-phosphorus in the diester linkage to produce the cyclic end product. Likely functions in some aspects of cellular RNA processing. Function plays an important role in regulating axon regeneration by inhibiting central nervous system (CNS) axon regeneration following optic nerve injury.</text>
</comment>
<dbReference type="CDD" id="cd14499">
    <property type="entry name" value="CDC14_C"/>
    <property type="match status" value="1"/>
</dbReference>
<dbReference type="PANTHER" id="PTHR11096">
    <property type="entry name" value="RNA 3' TERMINAL PHOSPHATE CYCLASE"/>
    <property type="match status" value="1"/>
</dbReference>
<dbReference type="InterPro" id="IPR036553">
    <property type="entry name" value="RPTC_insert"/>
</dbReference>
<evidence type="ECO:0000256" key="3">
    <source>
        <dbReference type="ARBA" id="ARBA00004647"/>
    </source>
</evidence>
<dbReference type="GO" id="GO:0005813">
    <property type="term" value="C:centrosome"/>
    <property type="evidence" value="ECO:0007669"/>
    <property type="project" value="UniProtKB-SubCell"/>
</dbReference>
<dbReference type="GO" id="GO:0000166">
    <property type="term" value="F:nucleotide binding"/>
    <property type="evidence" value="ECO:0007669"/>
    <property type="project" value="UniProtKB-KW"/>
</dbReference>
<organism evidence="30 31">
    <name type="scientific">Clarias magur</name>
    <name type="common">Asian catfish</name>
    <name type="synonym">Macropteronotus magur</name>
    <dbReference type="NCBI Taxonomy" id="1594786"/>
    <lineage>
        <taxon>Eukaryota</taxon>
        <taxon>Metazoa</taxon>
        <taxon>Chordata</taxon>
        <taxon>Craniata</taxon>
        <taxon>Vertebrata</taxon>
        <taxon>Euteleostomi</taxon>
        <taxon>Actinopterygii</taxon>
        <taxon>Neopterygii</taxon>
        <taxon>Teleostei</taxon>
        <taxon>Ostariophysi</taxon>
        <taxon>Siluriformes</taxon>
        <taxon>Clariidae</taxon>
        <taxon>Clarias</taxon>
    </lineage>
</organism>
<dbReference type="CDD" id="cd17657">
    <property type="entry name" value="CDC14_N"/>
    <property type="match status" value="1"/>
</dbReference>
<comment type="subcellular location">
    <subcellularLocation>
        <location evidence="23">Cell projection</location>
        <location evidence="23">Kinocilium</location>
    </subcellularLocation>
    <subcellularLocation>
        <location evidence="2">Cytoplasm</location>
        <location evidence="2">Cytoskeleton</location>
        <location evidence="2">Microtubule organizing center</location>
        <location evidence="2">Centrosome</location>
    </subcellularLocation>
    <subcellularLocation>
        <location evidence="3">Cytoplasm</location>
        <location evidence="3">Cytoskeleton</location>
        <location evidence="3">Spindle pole</location>
    </subcellularLocation>
    <subcellularLocation>
        <location evidence="1">Nucleus</location>
    </subcellularLocation>
</comment>
<evidence type="ECO:0000256" key="6">
    <source>
        <dbReference type="ARBA" id="ARBA00012725"/>
    </source>
</evidence>
<dbReference type="EMBL" id="QNUK01000002">
    <property type="protein sequence ID" value="KAF5909812.1"/>
    <property type="molecule type" value="Genomic_DNA"/>
</dbReference>
<evidence type="ECO:0000256" key="13">
    <source>
        <dbReference type="ARBA" id="ARBA00022618"/>
    </source>
</evidence>
<evidence type="ECO:0000256" key="2">
    <source>
        <dbReference type="ARBA" id="ARBA00004300"/>
    </source>
</evidence>
<feature type="compositionally biased region" description="Low complexity" evidence="27">
    <location>
        <begin position="816"/>
        <end position="859"/>
    </location>
</feature>
<dbReference type="NCBIfam" id="TIGR03399">
    <property type="entry name" value="RNA_3prim_cycl"/>
    <property type="match status" value="1"/>
</dbReference>
<evidence type="ECO:0000256" key="9">
    <source>
        <dbReference type="ARBA" id="ARBA00021428"/>
    </source>
</evidence>
<feature type="non-terminal residue" evidence="30">
    <location>
        <position position="1"/>
    </location>
</feature>
<comment type="catalytic activity">
    <reaction evidence="26">
        <text>O-phospho-L-threonyl-[protein] + H2O = L-threonyl-[protein] + phosphate</text>
        <dbReference type="Rhea" id="RHEA:47004"/>
        <dbReference type="Rhea" id="RHEA-COMP:11060"/>
        <dbReference type="Rhea" id="RHEA-COMP:11605"/>
        <dbReference type="ChEBI" id="CHEBI:15377"/>
        <dbReference type="ChEBI" id="CHEBI:30013"/>
        <dbReference type="ChEBI" id="CHEBI:43474"/>
        <dbReference type="ChEBI" id="CHEBI:61977"/>
        <dbReference type="EC" id="3.1.3.16"/>
    </reaction>
</comment>
<dbReference type="Gene3D" id="3.30.360.20">
    <property type="entry name" value="RNA 3'-terminal phosphate cyclase, insert domain"/>
    <property type="match status" value="1"/>
</dbReference>
<dbReference type="GO" id="GO:0003963">
    <property type="term" value="F:RNA-3'-phosphate cyclase activity"/>
    <property type="evidence" value="ECO:0007669"/>
    <property type="project" value="UniProtKB-EC"/>
</dbReference>
<dbReference type="InterPro" id="IPR003595">
    <property type="entry name" value="Tyr_Pase_cat"/>
</dbReference>
<dbReference type="InterPro" id="IPR017770">
    <property type="entry name" value="RNA3'_term_phos_cyc_type_1"/>
</dbReference>
<proteinExistence type="inferred from homology"/>
<evidence type="ECO:0000256" key="7">
    <source>
        <dbReference type="ARBA" id="ARBA00013064"/>
    </source>
</evidence>
<dbReference type="InterPro" id="IPR013791">
    <property type="entry name" value="RNA3'-term_phos_cycl_insert"/>
</dbReference>
<dbReference type="Pfam" id="PF22785">
    <property type="entry name" value="Tc-R-P"/>
    <property type="match status" value="1"/>
</dbReference>
<evidence type="ECO:0000256" key="10">
    <source>
        <dbReference type="ARBA" id="ARBA00022490"/>
    </source>
</evidence>
<keyword evidence="18" id="KW-0539">Nucleus</keyword>
<dbReference type="FunFam" id="3.90.190.10:FF:000032">
    <property type="entry name" value="dual specificity protein phosphatase CDC14A isoform X1"/>
    <property type="match status" value="1"/>
</dbReference>
<evidence type="ECO:0000256" key="17">
    <source>
        <dbReference type="ARBA" id="ARBA00023212"/>
    </source>
</evidence>
<feature type="domain" description="Tyrosine specific protein phosphatases" evidence="29">
    <location>
        <begin position="672"/>
        <end position="734"/>
    </location>
</feature>
<dbReference type="GO" id="GO:0007605">
    <property type="term" value="P:sensory perception of sound"/>
    <property type="evidence" value="ECO:0007669"/>
    <property type="project" value="UniProtKB-ARBA"/>
</dbReference>
<comment type="catalytic activity">
    <reaction evidence="21">
        <text>a 3'-end 3'-phospho-ribonucleotide-RNA + ATP = a 3'-end 2',3'-cyclophospho-ribonucleotide-RNA + AMP + diphosphate</text>
        <dbReference type="Rhea" id="RHEA:23976"/>
        <dbReference type="Rhea" id="RHEA-COMP:10463"/>
        <dbReference type="Rhea" id="RHEA-COMP:10464"/>
        <dbReference type="ChEBI" id="CHEBI:30616"/>
        <dbReference type="ChEBI" id="CHEBI:33019"/>
        <dbReference type="ChEBI" id="CHEBI:83062"/>
        <dbReference type="ChEBI" id="CHEBI:83064"/>
        <dbReference type="ChEBI" id="CHEBI:456215"/>
        <dbReference type="EC" id="6.5.1.4"/>
    </reaction>
</comment>
<dbReference type="EC" id="3.1.3.48" evidence="7"/>
<evidence type="ECO:0000256" key="26">
    <source>
        <dbReference type="ARBA" id="ARBA00048336"/>
    </source>
</evidence>
<evidence type="ECO:0000256" key="14">
    <source>
        <dbReference type="ARBA" id="ARBA00022741"/>
    </source>
</evidence>
<keyword evidence="17" id="KW-0206">Cytoskeleton</keyword>
<evidence type="ECO:0000256" key="16">
    <source>
        <dbReference type="ARBA" id="ARBA00022912"/>
    </source>
</evidence>
<evidence type="ECO:0000256" key="24">
    <source>
        <dbReference type="ARBA" id="ARBA00045867"/>
    </source>
</evidence>
<dbReference type="InterPro" id="IPR023797">
    <property type="entry name" value="RNA3'_phos_cyclase_dom"/>
</dbReference>
<dbReference type="Pfam" id="PF14671">
    <property type="entry name" value="DSPn"/>
    <property type="match status" value="1"/>
</dbReference>
<sequence length="994" mass="109274">MAATAFEIDGSVMEGGGQILRVSAALGCIQGATLKINKIRAGRSTPGLRPQHLSGLELLRDMCDGNLEGATVGSSEISLTSSKIKCGNYIADTHTAGSVGLLLQISLPCALFAQGPSELCLKGGTNAEMAPQIDYTLKVFKPIAERFGVQFDCDLRMRGYYPKGGGEVVVKVNPVKELSPINMTERGNITKIYGRAFVAGVLPFKLAKDMSAAAVRTIRKEIKDLYINIQSLQEKDKACGNGNGIIIIAESSTGCIFAGSSLGKKGVYADKVGIEAAEMLLRNIRHNGCVDEFLQDQLIIFMALAKGTSRMRTGPITLHTQTAIHVAEQLTKAKFAISKADDEHGNNDTYIIECQGVGTTNSNIVSRFPGAVQSVERCRESRVPQSSLFLLTFNEGMSDAASWSAQENSEWNQEASTVHKLWISSISDRLYFATLRSKPKSTANTHYFCTDDEFVYENFYADFGPLNLAMLYRYCCKLNKKLKSFTLTRKRIVHYTSFDQRKRANAAVLIGAYAVIYLKKTPEEAYRALISGSNASYLPFRDASFGNCTYNLTVLDCLHGIRKALQHGFLNFETFDVTEYEHYERVENGDFNWIVPSRFLAFSGPHPKSKVENGYPLHAPEAYFPYFRKHNVTTVIRLNKKIYDAKRFTDAGFDHYDLFFVDGSTPSDVIMRRFLHICETTDGAVAVHCKAGLGRTGTLIGCYLMKHYRFTAAETIAWIRICRPGSIIGPQQHFLEEKQTNLWAQGDMLRSKQQKSRGYEESSVPRLISSMDDLTISSGFFRSSSMEENSEYSENVLGMTQGDKLRALKGRRHPRSSASTTLSRLTGSSTHGQSSPLKPSKLSSSSSTSTGASAKRISRLSSSSTNLKSSFLNSRLATSLGNLHNITGDSGNHPRPMFASLCASSSSSPHVPRSTIASISALAARNFHYEVNNNSDQYNAFNANSKTSALTNHNHSSLGIASNTGRFGLEEPVQNPVTTALSRPSARYLSRSIP</sequence>
<evidence type="ECO:0000256" key="20">
    <source>
        <dbReference type="ARBA" id="ARBA00023306"/>
    </source>
</evidence>
<comment type="similarity">
    <text evidence="5">Belongs to the RNA 3'-terminal cyclase family. Type 1 subfamily.</text>
</comment>
<dbReference type="PANTHER" id="PTHR11096:SF0">
    <property type="entry name" value="RNA 3'-TERMINAL PHOSPHATE CYCLASE"/>
    <property type="match status" value="1"/>
</dbReference>
<dbReference type="Gene3D" id="3.65.10.20">
    <property type="entry name" value="RNA 3'-terminal phosphate cyclase domain"/>
    <property type="match status" value="1"/>
</dbReference>
<dbReference type="InterPro" id="IPR020719">
    <property type="entry name" value="RNA3'_term_phos_cycl-like_CS"/>
</dbReference>
<name>A0A8J4XH00_CLAMG</name>
<dbReference type="OrthoDB" id="25029at2759"/>
<dbReference type="GO" id="GO:0004722">
    <property type="term" value="F:protein serine/threonine phosphatase activity"/>
    <property type="evidence" value="ECO:0007669"/>
    <property type="project" value="UniProtKB-EC"/>
</dbReference>
<keyword evidence="19" id="KW-0966">Cell projection</keyword>
<dbReference type="InterPro" id="IPR016130">
    <property type="entry name" value="Tyr_Pase_AS"/>
</dbReference>
<feature type="domain" description="Tyrosine-protein phosphatase" evidence="28">
    <location>
        <begin position="590"/>
        <end position="747"/>
    </location>
</feature>
<comment type="catalytic activity">
    <reaction evidence="25">
        <text>O-phospho-L-seryl-[protein] + H2O = L-seryl-[protein] + phosphate</text>
        <dbReference type="Rhea" id="RHEA:20629"/>
        <dbReference type="Rhea" id="RHEA-COMP:9863"/>
        <dbReference type="Rhea" id="RHEA-COMP:11604"/>
        <dbReference type="ChEBI" id="CHEBI:15377"/>
        <dbReference type="ChEBI" id="CHEBI:29999"/>
        <dbReference type="ChEBI" id="CHEBI:43474"/>
        <dbReference type="ChEBI" id="CHEBI:83421"/>
        <dbReference type="EC" id="3.1.3.16"/>
    </reaction>
</comment>
<evidence type="ECO:0000256" key="15">
    <source>
        <dbReference type="ARBA" id="ARBA00022801"/>
    </source>
</evidence>
<protein>
    <recommendedName>
        <fullName evidence="9">RNA 3'-terminal phosphate cyclase</fullName>
        <ecNumber evidence="8">3.1.3.16</ecNumber>
        <ecNumber evidence="7">3.1.3.48</ecNumber>
        <ecNumber evidence="6">6.5.1.4</ecNumber>
    </recommendedName>
    <alternativeName>
        <fullName evidence="22">RNA terminal phosphate cyclase domain-containing protein 1</fullName>
    </alternativeName>
</protein>
<dbReference type="Pfam" id="PF05189">
    <property type="entry name" value="RTC_insert"/>
    <property type="match status" value="1"/>
</dbReference>
<evidence type="ECO:0000259" key="29">
    <source>
        <dbReference type="PROSITE" id="PS50056"/>
    </source>
</evidence>
<dbReference type="InterPro" id="IPR037136">
    <property type="entry name" value="RNA3'_phos_cyclase_dom_sf"/>
</dbReference>
<dbReference type="SUPFAM" id="SSF52799">
    <property type="entry name" value="(Phosphotyrosine protein) phosphatases II"/>
    <property type="match status" value="2"/>
</dbReference>
<evidence type="ECO:0000256" key="19">
    <source>
        <dbReference type="ARBA" id="ARBA00023273"/>
    </source>
</evidence>
<evidence type="ECO:0000256" key="21">
    <source>
        <dbReference type="ARBA" id="ARBA00024481"/>
    </source>
</evidence>
<dbReference type="GO" id="GO:0005634">
    <property type="term" value="C:nucleus"/>
    <property type="evidence" value="ECO:0007669"/>
    <property type="project" value="UniProtKB-SubCell"/>
</dbReference>
<dbReference type="Gene3D" id="3.90.190.10">
    <property type="entry name" value="Protein tyrosine phosphatase superfamily"/>
    <property type="match status" value="2"/>
</dbReference>
<keyword evidence="12" id="KW-0436">Ligase</keyword>
<keyword evidence="15" id="KW-0378">Hydrolase</keyword>